<dbReference type="RefSeq" id="WP_053334859.1">
    <property type="nucleotide sequence ID" value="NZ_JMFG01000008.1"/>
</dbReference>
<reference evidence="3 4" key="1">
    <citation type="submission" date="2014-04" db="EMBL/GenBank/DDBJ databases">
        <title>The Genome Sequence of Thermoanaerobaculum aquaticum MP-01, The First Cultivated Group 23 Acidobacterium.</title>
        <authorList>
            <person name="Stamps B.W."/>
            <person name="Losey N.A."/>
            <person name="Lawson P.A."/>
            <person name="Stevenson B.S."/>
        </authorList>
    </citation>
    <scope>NUCLEOTIDE SEQUENCE [LARGE SCALE GENOMIC DNA]</scope>
    <source>
        <strain evidence="3 4">MP-01</strain>
    </source>
</reference>
<dbReference type="PANTHER" id="PTHR43179:SF7">
    <property type="entry name" value="RHAMNOSYLTRANSFERASE WBBL"/>
    <property type="match status" value="1"/>
</dbReference>
<feature type="domain" description="Glycosyltransferase 2-like" evidence="2">
    <location>
        <begin position="89"/>
        <end position="205"/>
    </location>
</feature>
<dbReference type="AlphaFoldDB" id="A0A062Y245"/>
<dbReference type="PANTHER" id="PTHR43179">
    <property type="entry name" value="RHAMNOSYLTRANSFERASE WBBL"/>
    <property type="match status" value="1"/>
</dbReference>
<keyword evidence="1" id="KW-0812">Transmembrane</keyword>
<dbReference type="STRING" id="1312852.EG19_12105"/>
<evidence type="ECO:0000259" key="2">
    <source>
        <dbReference type="Pfam" id="PF13632"/>
    </source>
</evidence>
<evidence type="ECO:0000313" key="4">
    <source>
        <dbReference type="Proteomes" id="UP000027284"/>
    </source>
</evidence>
<dbReference type="EMBL" id="JMFG01000008">
    <property type="protein sequence ID" value="KDA54451.1"/>
    <property type="molecule type" value="Genomic_DNA"/>
</dbReference>
<organism evidence="3 4">
    <name type="scientific">Thermoanaerobaculum aquaticum</name>
    <dbReference type="NCBI Taxonomy" id="1312852"/>
    <lineage>
        <taxon>Bacteria</taxon>
        <taxon>Pseudomonadati</taxon>
        <taxon>Acidobacteriota</taxon>
        <taxon>Thermoanaerobaculia</taxon>
        <taxon>Thermoanaerobaculales</taxon>
        <taxon>Thermoanaerobaculaceae</taxon>
        <taxon>Thermoanaerobaculum</taxon>
    </lineage>
</organism>
<dbReference type="Proteomes" id="UP000027284">
    <property type="component" value="Unassembled WGS sequence"/>
</dbReference>
<keyword evidence="1" id="KW-0472">Membrane</keyword>
<keyword evidence="4" id="KW-1185">Reference proteome</keyword>
<dbReference type="InterPro" id="IPR029044">
    <property type="entry name" value="Nucleotide-diphossugar_trans"/>
</dbReference>
<protein>
    <recommendedName>
        <fullName evidence="2">Glycosyltransferase 2-like domain-containing protein</fullName>
    </recommendedName>
</protein>
<keyword evidence="1" id="KW-1133">Transmembrane helix</keyword>
<dbReference type="InterPro" id="IPR001173">
    <property type="entry name" value="Glyco_trans_2-like"/>
</dbReference>
<gene>
    <name evidence="3" type="ORF">EG19_12105</name>
</gene>
<dbReference type="Pfam" id="PF13632">
    <property type="entry name" value="Glyco_trans_2_3"/>
    <property type="match status" value="1"/>
</dbReference>
<dbReference type="SUPFAM" id="SSF53448">
    <property type="entry name" value="Nucleotide-diphospho-sugar transferases"/>
    <property type="match status" value="1"/>
</dbReference>
<dbReference type="Gene3D" id="3.90.550.10">
    <property type="entry name" value="Spore Coat Polysaccharide Biosynthesis Protein SpsA, Chain A"/>
    <property type="match status" value="1"/>
</dbReference>
<accession>A0A062Y245</accession>
<proteinExistence type="predicted"/>
<evidence type="ECO:0000256" key="1">
    <source>
        <dbReference type="SAM" id="Phobius"/>
    </source>
</evidence>
<comment type="caution">
    <text evidence="3">The sequence shown here is derived from an EMBL/GenBank/DDBJ whole genome shotgun (WGS) entry which is preliminary data.</text>
</comment>
<sequence length="287" mass="31981">MARVGVVIVHYGDAEPTWRCLRSVWEDPSPVDRRVVVVDNSRNLPALDGADVLPFSDNPGFGEGVNRGARFLGGDSGQVLVALNHDVELLPGFLEAAVRNLERPKVGAVGGPLFFPDGRSLWSAGGAVLWPLGVVMQYRSLARAWRSRPVGFLPGAALAFRWEAFSRVGGFDPRYFMYHEDLDLCLRLRRAGWKLWYSPAVAAVHHLGSATGSHVFSPFYLEHMTKTRLRPFRPFAFRLWLALVHSLYVAFRSLGFSLRGQREQARALWRGHWAALVSLPQGPLPVS</sequence>
<dbReference type="OrthoDB" id="9813495at2"/>
<name>A0A062Y245_9BACT</name>
<feature type="transmembrane region" description="Helical" evidence="1">
    <location>
        <begin position="235"/>
        <end position="254"/>
    </location>
</feature>
<evidence type="ECO:0000313" key="3">
    <source>
        <dbReference type="EMBL" id="KDA54451.1"/>
    </source>
</evidence>